<dbReference type="InterPro" id="IPR036624">
    <property type="entry name" value="Hcp1-lik_sf"/>
</dbReference>
<dbReference type="RefSeq" id="WP_027705656.1">
    <property type="nucleotide sequence ID" value="NZ_AP018933.1"/>
</dbReference>
<dbReference type="AlphaFoldDB" id="A0A348HEJ2"/>
<dbReference type="SUPFAM" id="SSF141452">
    <property type="entry name" value="Hcp1-like"/>
    <property type="match status" value="1"/>
</dbReference>
<dbReference type="EMBL" id="AP018933">
    <property type="protein sequence ID" value="BBG30044.1"/>
    <property type="molecule type" value="Genomic_DNA"/>
</dbReference>
<reference evidence="2 3" key="1">
    <citation type="submission" date="2018-09" db="EMBL/GenBank/DDBJ databases">
        <title>Zymobacter palmae IAM14233 (=T109) whole genome analysis.</title>
        <authorList>
            <person name="Yanase H."/>
        </authorList>
    </citation>
    <scope>NUCLEOTIDE SEQUENCE [LARGE SCALE GENOMIC DNA]</scope>
    <source>
        <strain evidence="2 3">IAM14233</strain>
    </source>
</reference>
<name>A0A348HEJ2_9GAMM</name>
<evidence type="ECO:0000256" key="1">
    <source>
        <dbReference type="SAM" id="MobiDB-lite"/>
    </source>
</evidence>
<dbReference type="InterPro" id="IPR008514">
    <property type="entry name" value="T6SS_Hcp"/>
</dbReference>
<accession>A0A348HEJ2</accession>
<feature type="region of interest" description="Disordered" evidence="1">
    <location>
        <begin position="141"/>
        <end position="164"/>
    </location>
</feature>
<dbReference type="InterPro" id="IPR053165">
    <property type="entry name" value="HSI-I_assembly_Hcp1"/>
</dbReference>
<protein>
    <submittedName>
        <fullName evidence="2">Hemolysin-coregulated protein</fullName>
    </submittedName>
</protein>
<dbReference type="Pfam" id="PF05638">
    <property type="entry name" value="T6SS_HCP"/>
    <property type="match status" value="1"/>
</dbReference>
<dbReference type="Proteomes" id="UP000267342">
    <property type="component" value="Chromosome"/>
</dbReference>
<sequence>MAFDAYIKIDGIPGEALDSKHKDWIEIKSYNFGVSQEVSETASSAGGATAGRSHFSDFHVSKAVDKASAKLFETCAKGTHIPKVILHVNRAGGDQVKYLEITLEEVLISSFTHSANTEGDLPIENFTLNYAKIKTAYTQQKRSDGQGGGQIAGGWDRTANKTYA</sequence>
<dbReference type="PANTHER" id="PTHR36152:SF1">
    <property type="entry name" value="UBIQUITIN-LIKE DOMAIN-CONTAINING PROTEIN"/>
    <property type="match status" value="1"/>
</dbReference>
<evidence type="ECO:0000313" key="3">
    <source>
        <dbReference type="Proteomes" id="UP000267342"/>
    </source>
</evidence>
<gene>
    <name evidence="2" type="ORF">ZBT109_1284</name>
</gene>
<dbReference type="STRING" id="1123510.GCA_000620025_00277"/>
<dbReference type="NCBIfam" id="TIGR03344">
    <property type="entry name" value="VI_effect_Hcp1"/>
    <property type="match status" value="1"/>
</dbReference>
<keyword evidence="3" id="KW-1185">Reference proteome</keyword>
<evidence type="ECO:0000313" key="2">
    <source>
        <dbReference type="EMBL" id="BBG30044.1"/>
    </source>
</evidence>
<dbReference type="PANTHER" id="PTHR36152">
    <property type="entry name" value="CYTOPLASMIC PROTEIN-RELATED"/>
    <property type="match status" value="1"/>
</dbReference>
<organism evidence="2 3">
    <name type="scientific">Zymobacter palmae</name>
    <dbReference type="NCBI Taxonomy" id="33074"/>
    <lineage>
        <taxon>Bacteria</taxon>
        <taxon>Pseudomonadati</taxon>
        <taxon>Pseudomonadota</taxon>
        <taxon>Gammaproteobacteria</taxon>
        <taxon>Oceanospirillales</taxon>
        <taxon>Halomonadaceae</taxon>
        <taxon>Zymobacter group</taxon>
        <taxon>Zymobacter</taxon>
    </lineage>
</organism>
<dbReference type="OrthoDB" id="5066999at2"/>
<proteinExistence type="predicted"/>
<dbReference type="KEGG" id="zpl:ZBT109_1284"/>
<dbReference type="Gene3D" id="2.30.110.20">
    <property type="entry name" value="Hcp1-like"/>
    <property type="match status" value="1"/>
</dbReference>